<dbReference type="SUPFAM" id="SSF56436">
    <property type="entry name" value="C-type lectin-like"/>
    <property type="match status" value="3"/>
</dbReference>
<dbReference type="PROSITE" id="PS50041">
    <property type="entry name" value="C_TYPE_LECTIN_2"/>
    <property type="match status" value="3"/>
</dbReference>
<evidence type="ECO:0000313" key="4">
    <source>
        <dbReference type="Proteomes" id="UP000075920"/>
    </source>
</evidence>
<evidence type="ECO:0000259" key="2">
    <source>
        <dbReference type="PROSITE" id="PS50041"/>
    </source>
</evidence>
<evidence type="ECO:0000256" key="1">
    <source>
        <dbReference type="SAM" id="SignalP"/>
    </source>
</evidence>
<keyword evidence="4" id="KW-1185">Reference proteome</keyword>
<proteinExistence type="predicted"/>
<feature type="domain" description="C-type lectin" evidence="2">
    <location>
        <begin position="336"/>
        <end position="469"/>
    </location>
</feature>
<feature type="domain" description="C-type lectin" evidence="2">
    <location>
        <begin position="30"/>
        <end position="134"/>
    </location>
</feature>
<evidence type="ECO:0000313" key="3">
    <source>
        <dbReference type="EnsemblMetazoa" id="AMIN010471-PA"/>
    </source>
</evidence>
<dbReference type="PANTHER" id="PTHR22803">
    <property type="entry name" value="MANNOSE, PHOSPHOLIPASE, LECTIN RECEPTOR RELATED"/>
    <property type="match status" value="1"/>
</dbReference>
<dbReference type="Pfam" id="PF00059">
    <property type="entry name" value="Lectin_C"/>
    <property type="match status" value="3"/>
</dbReference>
<dbReference type="Gene3D" id="3.10.100.10">
    <property type="entry name" value="Mannose-Binding Protein A, subunit A"/>
    <property type="match status" value="3"/>
</dbReference>
<dbReference type="STRING" id="112268.A0A182WJB7"/>
<dbReference type="VEuPathDB" id="VectorBase:AMIN010471"/>
<feature type="signal peptide" evidence="1">
    <location>
        <begin position="1"/>
        <end position="21"/>
    </location>
</feature>
<name>A0A182WJB7_9DIPT</name>
<dbReference type="CDD" id="cd00037">
    <property type="entry name" value="CLECT"/>
    <property type="match status" value="3"/>
</dbReference>
<protein>
    <recommendedName>
        <fullName evidence="2">C-type lectin domain-containing protein</fullName>
    </recommendedName>
</protein>
<dbReference type="SMART" id="SM00034">
    <property type="entry name" value="CLECT"/>
    <property type="match status" value="3"/>
</dbReference>
<dbReference type="InterPro" id="IPR016187">
    <property type="entry name" value="CTDL_fold"/>
</dbReference>
<reference evidence="4" key="1">
    <citation type="submission" date="2013-03" db="EMBL/GenBank/DDBJ databases">
        <title>The Genome Sequence of Anopheles minimus MINIMUS1.</title>
        <authorList>
            <consortium name="The Broad Institute Genomics Platform"/>
            <person name="Neafsey D.E."/>
            <person name="Walton C."/>
            <person name="Walker B."/>
            <person name="Young S.K."/>
            <person name="Zeng Q."/>
            <person name="Gargeya S."/>
            <person name="Fitzgerald M."/>
            <person name="Haas B."/>
            <person name="Abouelleil A."/>
            <person name="Allen A.W."/>
            <person name="Alvarado L."/>
            <person name="Arachchi H.M."/>
            <person name="Berlin A.M."/>
            <person name="Chapman S.B."/>
            <person name="Gainer-Dewar J."/>
            <person name="Goldberg J."/>
            <person name="Griggs A."/>
            <person name="Gujja S."/>
            <person name="Hansen M."/>
            <person name="Howarth C."/>
            <person name="Imamovic A."/>
            <person name="Ireland A."/>
            <person name="Larimer J."/>
            <person name="McCowan C."/>
            <person name="Murphy C."/>
            <person name="Pearson M."/>
            <person name="Poon T.W."/>
            <person name="Priest M."/>
            <person name="Roberts A."/>
            <person name="Saif S."/>
            <person name="Shea T."/>
            <person name="Sisk P."/>
            <person name="Sykes S."/>
            <person name="Wortman J."/>
            <person name="Nusbaum C."/>
            <person name="Birren B."/>
        </authorList>
    </citation>
    <scope>NUCLEOTIDE SEQUENCE [LARGE SCALE GENOMIC DNA]</scope>
    <source>
        <strain evidence="4">MINIMUS1</strain>
    </source>
</reference>
<accession>A0A182WJB7</accession>
<feature type="domain" description="C-type lectin" evidence="2">
    <location>
        <begin position="174"/>
        <end position="284"/>
    </location>
</feature>
<dbReference type="InterPro" id="IPR016186">
    <property type="entry name" value="C-type_lectin-like/link_sf"/>
</dbReference>
<dbReference type="Proteomes" id="UP000075920">
    <property type="component" value="Unassembled WGS sequence"/>
</dbReference>
<dbReference type="AlphaFoldDB" id="A0A182WJB7"/>
<feature type="chain" id="PRO_5008141547" description="C-type lectin domain-containing protein" evidence="1">
    <location>
        <begin position="22"/>
        <end position="473"/>
    </location>
</feature>
<keyword evidence="1" id="KW-0732">Signal</keyword>
<dbReference type="EnsemblMetazoa" id="AMIN010471-RA">
    <property type="protein sequence ID" value="AMIN010471-PA"/>
    <property type="gene ID" value="AMIN010471"/>
</dbReference>
<organism evidence="3 4">
    <name type="scientific">Anopheles minimus</name>
    <dbReference type="NCBI Taxonomy" id="112268"/>
    <lineage>
        <taxon>Eukaryota</taxon>
        <taxon>Metazoa</taxon>
        <taxon>Ecdysozoa</taxon>
        <taxon>Arthropoda</taxon>
        <taxon>Hexapoda</taxon>
        <taxon>Insecta</taxon>
        <taxon>Pterygota</taxon>
        <taxon>Neoptera</taxon>
        <taxon>Endopterygota</taxon>
        <taxon>Diptera</taxon>
        <taxon>Nematocera</taxon>
        <taxon>Culicoidea</taxon>
        <taxon>Culicidae</taxon>
        <taxon>Anophelinae</taxon>
        <taxon>Anopheles</taxon>
    </lineage>
</organism>
<dbReference type="InterPro" id="IPR001304">
    <property type="entry name" value="C-type_lectin-like"/>
</dbReference>
<reference evidence="3" key="2">
    <citation type="submission" date="2020-05" db="UniProtKB">
        <authorList>
            <consortium name="EnsemblMetazoa"/>
        </authorList>
    </citation>
    <scope>IDENTIFICATION</scope>
    <source>
        <strain evidence="3">MINIMUS1</strain>
    </source>
</reference>
<dbReference type="InterPro" id="IPR050111">
    <property type="entry name" value="C-type_lectin/snaclec_domain"/>
</dbReference>
<sequence length="473" mass="54928">MAHLQTVFMCLVLMALKLSTQDGDTSFGIFRQKEYYFSTSFKLNWFKAAEFCRSRGMFLLSVRNAEEQRDVIGYLNSTGYTKTHNILLVWMSANDLGEEGEFYWASTGEHVNYLNWRTTEPNNQMDSDPTGENCEQLVPNHTSAMTKLQTVFLLFVLTVLDLSAQGDENTFGIFRQKEYYFSNSFKLNWFKAVEYCRSRGMFLLSIRNAEEREAVIEYLNSTGYTKTHKTLYAWISANDLGEEGEFHWASTGERVNYPNWSETEPNDYKIDDCTGEDCTILEYWAEGGANYNYTFNDRALRAMETKRLAHLVAVLVSFLAVGLISTQTDINTFGIFREKSYYFGNTFKLNWYKASEHCRTRGMFLVAINNDEQLNGVVEHIEKSGFTKTHDILHMWTAGNDLGEEGQFFISSTGERLTYDRWTKNEPNNAMHDNCTYEHCIVLEYFKPWSINYTFDDRPCGAENFFMCETLYD</sequence>